<dbReference type="GO" id="GO:0003700">
    <property type="term" value="F:DNA-binding transcription factor activity"/>
    <property type="evidence" value="ECO:0007669"/>
    <property type="project" value="InterPro"/>
</dbReference>
<dbReference type="EMBL" id="JAABOO010000004">
    <property type="protein sequence ID" value="NER15403.1"/>
    <property type="molecule type" value="Genomic_DNA"/>
</dbReference>
<sequence length="305" mass="35070">MKLFDDLNTYYPRLKNGPEPLCDDFIIFRLEDMLASTNMKELSKYAVPHRRNFFEITVGLKEPNAARITIGNEGFTSASNNLVFVSPTQVFSIDFKELEKQNLNEGFIIAFKPSFLIKKKRSFEIINRYRYFHSHTFPQYILDPQQLNPVISLLDNIYQEYTNDKIYAKEIVMGLMDVLLHSFNRVLSFNSDTYTSNSSEGIAARFEQKIVDDGTSLSSIARYASELNISPNYLSESVKKATGKNAKQVLLSHKLIIAKSLLQQHEKSIAQIADEMGYSEPTNFTKFFKQLTGITPNQFRSKNQY</sequence>
<dbReference type="SMART" id="SM00342">
    <property type="entry name" value="HTH_ARAC"/>
    <property type="match status" value="1"/>
</dbReference>
<dbReference type="GO" id="GO:0043565">
    <property type="term" value="F:sequence-specific DNA binding"/>
    <property type="evidence" value="ECO:0007669"/>
    <property type="project" value="InterPro"/>
</dbReference>
<dbReference type="Gene3D" id="1.10.10.60">
    <property type="entry name" value="Homeodomain-like"/>
    <property type="match status" value="1"/>
</dbReference>
<keyword evidence="3" id="KW-0804">Transcription</keyword>
<dbReference type="Pfam" id="PF12833">
    <property type="entry name" value="HTH_18"/>
    <property type="match status" value="1"/>
</dbReference>
<dbReference type="PANTHER" id="PTHR43280">
    <property type="entry name" value="ARAC-FAMILY TRANSCRIPTIONAL REGULATOR"/>
    <property type="match status" value="1"/>
</dbReference>
<dbReference type="InterPro" id="IPR018062">
    <property type="entry name" value="HTH_AraC-typ_CS"/>
</dbReference>
<evidence type="ECO:0000256" key="1">
    <source>
        <dbReference type="ARBA" id="ARBA00023015"/>
    </source>
</evidence>
<dbReference type="InterPro" id="IPR020449">
    <property type="entry name" value="Tscrpt_reg_AraC-type_HTH"/>
</dbReference>
<protein>
    <submittedName>
        <fullName evidence="5">Helix-turn-helix domain-containing protein</fullName>
    </submittedName>
</protein>
<evidence type="ECO:0000256" key="2">
    <source>
        <dbReference type="ARBA" id="ARBA00023125"/>
    </source>
</evidence>
<name>A0A6P0UXJ7_9FLAO</name>
<accession>A0A6P0UXJ7</accession>
<feature type="domain" description="HTH araC/xylS-type" evidence="4">
    <location>
        <begin position="200"/>
        <end position="302"/>
    </location>
</feature>
<evidence type="ECO:0000313" key="6">
    <source>
        <dbReference type="Proteomes" id="UP000468581"/>
    </source>
</evidence>
<proteinExistence type="predicted"/>
<dbReference type="Proteomes" id="UP000468581">
    <property type="component" value="Unassembled WGS sequence"/>
</dbReference>
<reference evidence="5 6" key="1">
    <citation type="submission" date="2020-01" db="EMBL/GenBank/DDBJ databases">
        <title>Leptobacterium flavescens.</title>
        <authorList>
            <person name="Wang G."/>
        </authorList>
    </citation>
    <scope>NUCLEOTIDE SEQUENCE [LARGE SCALE GENOMIC DNA]</scope>
    <source>
        <strain evidence="5 6">KCTC 22160</strain>
    </source>
</reference>
<dbReference type="SUPFAM" id="SSF46689">
    <property type="entry name" value="Homeodomain-like"/>
    <property type="match status" value="1"/>
</dbReference>
<dbReference type="InterPro" id="IPR018060">
    <property type="entry name" value="HTH_AraC"/>
</dbReference>
<dbReference type="PROSITE" id="PS01124">
    <property type="entry name" value="HTH_ARAC_FAMILY_2"/>
    <property type="match status" value="1"/>
</dbReference>
<dbReference type="PRINTS" id="PR00032">
    <property type="entry name" value="HTHARAC"/>
</dbReference>
<gene>
    <name evidence="5" type="ORF">GWK08_18250</name>
</gene>
<evidence type="ECO:0000259" key="4">
    <source>
        <dbReference type="PROSITE" id="PS01124"/>
    </source>
</evidence>
<dbReference type="InterPro" id="IPR009057">
    <property type="entry name" value="Homeodomain-like_sf"/>
</dbReference>
<dbReference type="AlphaFoldDB" id="A0A6P0UXJ7"/>
<organism evidence="5 6">
    <name type="scientific">Leptobacterium flavescens</name>
    <dbReference type="NCBI Taxonomy" id="472055"/>
    <lineage>
        <taxon>Bacteria</taxon>
        <taxon>Pseudomonadati</taxon>
        <taxon>Bacteroidota</taxon>
        <taxon>Flavobacteriia</taxon>
        <taxon>Flavobacteriales</taxon>
        <taxon>Flavobacteriaceae</taxon>
        <taxon>Leptobacterium</taxon>
    </lineage>
</organism>
<keyword evidence="1" id="KW-0805">Transcription regulation</keyword>
<dbReference type="RefSeq" id="WP_163608679.1">
    <property type="nucleotide sequence ID" value="NZ_JAABOO010000004.1"/>
</dbReference>
<evidence type="ECO:0000256" key="3">
    <source>
        <dbReference type="ARBA" id="ARBA00023163"/>
    </source>
</evidence>
<evidence type="ECO:0000313" key="5">
    <source>
        <dbReference type="EMBL" id="NER15403.1"/>
    </source>
</evidence>
<dbReference type="PROSITE" id="PS00041">
    <property type="entry name" value="HTH_ARAC_FAMILY_1"/>
    <property type="match status" value="1"/>
</dbReference>
<comment type="caution">
    <text evidence="5">The sequence shown here is derived from an EMBL/GenBank/DDBJ whole genome shotgun (WGS) entry which is preliminary data.</text>
</comment>
<dbReference type="PANTHER" id="PTHR43280:SF32">
    <property type="entry name" value="TRANSCRIPTIONAL REGULATORY PROTEIN"/>
    <property type="match status" value="1"/>
</dbReference>
<keyword evidence="6" id="KW-1185">Reference proteome</keyword>
<keyword evidence="2" id="KW-0238">DNA-binding</keyword>